<protein>
    <submittedName>
        <fullName evidence="3">Uncharacterized protein LOC104218205</fullName>
    </submittedName>
</protein>
<evidence type="ECO:0000313" key="2">
    <source>
        <dbReference type="Proteomes" id="UP000189701"/>
    </source>
</evidence>
<dbReference type="Pfam" id="PF17919">
    <property type="entry name" value="RT_RNaseH_2"/>
    <property type="match status" value="1"/>
</dbReference>
<reference evidence="3" key="2">
    <citation type="submission" date="2025-08" db="UniProtKB">
        <authorList>
            <consortium name="RefSeq"/>
        </authorList>
    </citation>
    <scope>IDENTIFICATION</scope>
    <source>
        <tissue evidence="3">Leaf</tissue>
    </source>
</reference>
<dbReference type="eggNOG" id="KOG0017">
    <property type="taxonomic scope" value="Eukaryota"/>
</dbReference>
<dbReference type="GO" id="GO:0016787">
    <property type="term" value="F:hydrolase activity"/>
    <property type="evidence" value="ECO:0007669"/>
    <property type="project" value="UniProtKB-KW"/>
</dbReference>
<dbReference type="AlphaFoldDB" id="A0A1U7VX28"/>
<dbReference type="InterPro" id="IPR053134">
    <property type="entry name" value="RNA-dir_DNA_polymerase"/>
</dbReference>
<name>A0A1U7VX28_NICSY</name>
<reference evidence="2" key="1">
    <citation type="journal article" date="2013" name="Genome Biol.">
        <title>Reference genomes and transcriptomes of Nicotiana sylvestris and Nicotiana tomentosiformis.</title>
        <authorList>
            <person name="Sierro N."/>
            <person name="Battey J.N."/>
            <person name="Ouadi S."/>
            <person name="Bovet L."/>
            <person name="Goepfert S."/>
            <person name="Bakaher N."/>
            <person name="Peitsch M.C."/>
            <person name="Ivanov N.V."/>
        </authorList>
    </citation>
    <scope>NUCLEOTIDE SEQUENCE [LARGE SCALE GENOMIC DNA]</scope>
</reference>
<keyword evidence="2" id="KW-1185">Reference proteome</keyword>
<feature type="domain" description="Reverse transcriptase/retrotransposon-derived protein RNase H-like" evidence="1">
    <location>
        <begin position="82"/>
        <end position="161"/>
    </location>
</feature>
<dbReference type="GO" id="GO:0003964">
    <property type="term" value="F:RNA-directed DNA polymerase activity"/>
    <property type="evidence" value="ECO:0007669"/>
    <property type="project" value="UniProtKB-KW"/>
</dbReference>
<evidence type="ECO:0000313" key="3">
    <source>
        <dbReference type="RefSeq" id="XP_009766949.1"/>
    </source>
</evidence>
<dbReference type="PANTHER" id="PTHR24559:SF444">
    <property type="entry name" value="REVERSE TRANSCRIPTASE DOMAIN-CONTAINING PROTEIN"/>
    <property type="match status" value="1"/>
</dbReference>
<dbReference type="SUPFAM" id="SSF56672">
    <property type="entry name" value="DNA/RNA polymerases"/>
    <property type="match status" value="1"/>
</dbReference>
<dbReference type="InterPro" id="IPR043502">
    <property type="entry name" value="DNA/RNA_pol_sf"/>
</dbReference>
<dbReference type="Proteomes" id="UP000189701">
    <property type="component" value="Unplaced"/>
</dbReference>
<proteinExistence type="predicted"/>
<dbReference type="GO" id="GO:0004519">
    <property type="term" value="F:endonuclease activity"/>
    <property type="evidence" value="ECO:0007669"/>
    <property type="project" value="UniProtKB-KW"/>
</dbReference>
<sequence length="250" mass="28349">MIGKGYLAYLDIVKNVSSDTPTLDLVLVVREFPNAFLGDLPDMPPDRDIDFDIDLAPDTQPISIPSYCMAPTKLKELKEQEDHEKHLRMVLLILREKKLYAKFSKRSGFYAIHYDASNVGLGCVLMQDGKVIVYASHHSKSYEKNHLVRNLELAVIKDLNLRQRKWLKLLKDYNITILCHPGKANVVAYALGRNMESIGSLTFIPTEERPLAMDVQALGNKLVRLDIDEPSRVLACVVLQPSLFKHIKAH</sequence>
<gene>
    <name evidence="3" type="primary">LOC104218205</name>
</gene>
<dbReference type="InterPro" id="IPR041577">
    <property type="entry name" value="RT_RNaseH_2"/>
</dbReference>
<accession>A0A1U7VX28</accession>
<dbReference type="RefSeq" id="XP_009766949.1">
    <property type="nucleotide sequence ID" value="XM_009768647.1"/>
</dbReference>
<organism evidence="2 3">
    <name type="scientific">Nicotiana sylvestris</name>
    <name type="common">Wood tobacco</name>
    <name type="synonym">South American tobacco</name>
    <dbReference type="NCBI Taxonomy" id="4096"/>
    <lineage>
        <taxon>Eukaryota</taxon>
        <taxon>Viridiplantae</taxon>
        <taxon>Streptophyta</taxon>
        <taxon>Embryophyta</taxon>
        <taxon>Tracheophyta</taxon>
        <taxon>Spermatophyta</taxon>
        <taxon>Magnoliopsida</taxon>
        <taxon>eudicotyledons</taxon>
        <taxon>Gunneridae</taxon>
        <taxon>Pentapetalae</taxon>
        <taxon>asterids</taxon>
        <taxon>lamiids</taxon>
        <taxon>Solanales</taxon>
        <taxon>Solanaceae</taxon>
        <taxon>Nicotianoideae</taxon>
        <taxon>Nicotianeae</taxon>
        <taxon>Nicotiana</taxon>
    </lineage>
</organism>
<evidence type="ECO:0000259" key="1">
    <source>
        <dbReference type="Pfam" id="PF17919"/>
    </source>
</evidence>
<dbReference type="PANTHER" id="PTHR24559">
    <property type="entry name" value="TRANSPOSON TY3-I GAG-POL POLYPROTEIN"/>
    <property type="match status" value="1"/>
</dbReference>